<dbReference type="InterPro" id="IPR058982">
    <property type="entry name" value="Beta-barrel_AprE"/>
</dbReference>
<reference evidence="8 9" key="1">
    <citation type="submission" date="2020-05" db="EMBL/GenBank/DDBJ databases">
        <title>Genome sequencing of Spirosoma sp. TS118.</title>
        <authorList>
            <person name="Lee J.-H."/>
            <person name="Jeong S."/>
            <person name="Zhao L."/>
            <person name="Jung J.-H."/>
            <person name="Kim M.-K."/>
            <person name="Lim S."/>
        </authorList>
    </citation>
    <scope>NUCLEOTIDE SEQUENCE [LARGE SCALE GENOMIC DNA]</scope>
    <source>
        <strain evidence="8 9">TS118</strain>
    </source>
</reference>
<organism evidence="8 9">
    <name type="scientific">Spirosoma taeanense</name>
    <dbReference type="NCBI Taxonomy" id="2735870"/>
    <lineage>
        <taxon>Bacteria</taxon>
        <taxon>Pseudomonadati</taxon>
        <taxon>Bacteroidota</taxon>
        <taxon>Cytophagia</taxon>
        <taxon>Cytophagales</taxon>
        <taxon>Cytophagaceae</taxon>
        <taxon>Spirosoma</taxon>
    </lineage>
</organism>
<dbReference type="InterPro" id="IPR050739">
    <property type="entry name" value="MFP"/>
</dbReference>
<keyword evidence="4 6" id="KW-0472">Membrane</keyword>
<evidence type="ECO:0000313" key="8">
    <source>
        <dbReference type="EMBL" id="QJW89355.1"/>
    </source>
</evidence>
<gene>
    <name evidence="8" type="ORF">HNV11_08145</name>
</gene>
<dbReference type="EMBL" id="CP053435">
    <property type="protein sequence ID" value="QJW89355.1"/>
    <property type="molecule type" value="Genomic_DNA"/>
</dbReference>
<keyword evidence="5" id="KW-0175">Coiled coil</keyword>
<dbReference type="PANTHER" id="PTHR30386:SF26">
    <property type="entry name" value="TRANSPORT PROTEIN COMB"/>
    <property type="match status" value="1"/>
</dbReference>
<evidence type="ECO:0000256" key="2">
    <source>
        <dbReference type="ARBA" id="ARBA00022692"/>
    </source>
</evidence>
<dbReference type="GO" id="GO:0016020">
    <property type="term" value="C:membrane"/>
    <property type="evidence" value="ECO:0007669"/>
    <property type="project" value="UniProtKB-SubCell"/>
</dbReference>
<evidence type="ECO:0000256" key="1">
    <source>
        <dbReference type="ARBA" id="ARBA00004167"/>
    </source>
</evidence>
<keyword evidence="2 6" id="KW-0812">Transmembrane</keyword>
<name>A0A6M5Y699_9BACT</name>
<dbReference type="Proteomes" id="UP000502756">
    <property type="component" value="Chromosome"/>
</dbReference>
<evidence type="ECO:0000259" key="7">
    <source>
        <dbReference type="Pfam" id="PF26002"/>
    </source>
</evidence>
<dbReference type="KEGG" id="stae:HNV11_08145"/>
<comment type="subcellular location">
    <subcellularLocation>
        <location evidence="1">Membrane</location>
        <topology evidence="1">Single-pass membrane protein</topology>
    </subcellularLocation>
</comment>
<feature type="coiled-coil region" evidence="5">
    <location>
        <begin position="178"/>
        <end position="241"/>
    </location>
</feature>
<dbReference type="RefSeq" id="WP_171739193.1">
    <property type="nucleotide sequence ID" value="NZ_CP053435.1"/>
</dbReference>
<dbReference type="Pfam" id="PF26002">
    <property type="entry name" value="Beta-barrel_AprE"/>
    <property type="match status" value="1"/>
</dbReference>
<proteinExistence type="predicted"/>
<evidence type="ECO:0000256" key="5">
    <source>
        <dbReference type="SAM" id="Coils"/>
    </source>
</evidence>
<sequence length="459" mass="50433">MPPPVLPAPPVDEADELMAQMPSWPLRWGISLMFGVVLLILGLAWFVKYPDVIKGKITITTNNPPATVVARSSGPIHLLTTDKTMLKANQPFATIGGVVRYEDVLALRKTLTLFRAVLDNDRARAVSRSPAGWLPEGLELGELQVPYNALLLRWKEWQALAVRGSSNWQRKGIVNEQIAGFEQISARLGRQLELLEQEYALLRRSYETRYKPLQQSGSISIEQLEAKRDELMAKTKAIEIARASIAENENRIIALRSQKAEYDFDQTDRQLAASNELRDAYTGMLNAITTWETAYVLKTPIAGRLNYLNFLHENSVLVAGQEVAGIVPAPGKDGKGESGLAVPGLAGAYVGELFIDPFGSGKVAVGQVVNIALLSFGKKEFGMLRGRVATVADISTTLSAGGQPQTVYKLYVSLPNGLTTTVNKKLPFRYGMEGTAEIITKDIRVLERIFDSVRAALNQ</sequence>
<accession>A0A6M5Y699</accession>
<dbReference type="AlphaFoldDB" id="A0A6M5Y699"/>
<evidence type="ECO:0000256" key="3">
    <source>
        <dbReference type="ARBA" id="ARBA00022989"/>
    </source>
</evidence>
<protein>
    <recommendedName>
        <fullName evidence="7">AprE-like beta-barrel domain-containing protein</fullName>
    </recommendedName>
</protein>
<dbReference type="Gene3D" id="2.40.30.170">
    <property type="match status" value="1"/>
</dbReference>
<evidence type="ECO:0000256" key="6">
    <source>
        <dbReference type="SAM" id="Phobius"/>
    </source>
</evidence>
<keyword evidence="3 6" id="KW-1133">Transmembrane helix</keyword>
<dbReference type="PANTHER" id="PTHR30386">
    <property type="entry name" value="MEMBRANE FUSION SUBUNIT OF EMRAB-TOLC MULTIDRUG EFFLUX PUMP"/>
    <property type="match status" value="1"/>
</dbReference>
<feature type="transmembrane region" description="Helical" evidence="6">
    <location>
        <begin position="28"/>
        <end position="47"/>
    </location>
</feature>
<evidence type="ECO:0000313" key="9">
    <source>
        <dbReference type="Proteomes" id="UP000502756"/>
    </source>
</evidence>
<keyword evidence="9" id="KW-1185">Reference proteome</keyword>
<feature type="domain" description="AprE-like beta-barrel" evidence="7">
    <location>
        <begin position="353"/>
        <end position="440"/>
    </location>
</feature>
<evidence type="ECO:0000256" key="4">
    <source>
        <dbReference type="ARBA" id="ARBA00023136"/>
    </source>
</evidence>